<feature type="region of interest" description="Disordered" evidence="2">
    <location>
        <begin position="308"/>
        <end position="333"/>
    </location>
</feature>
<reference evidence="4 5" key="1">
    <citation type="submission" date="2023-11" db="EMBL/GenBank/DDBJ databases">
        <title>Halocaridina rubra genome assembly.</title>
        <authorList>
            <person name="Smith C."/>
        </authorList>
    </citation>
    <scope>NUCLEOTIDE SEQUENCE [LARGE SCALE GENOMIC DNA]</scope>
    <source>
        <strain evidence="4">EP-1</strain>
        <tissue evidence="4">Whole</tissue>
    </source>
</reference>
<evidence type="ECO:0000256" key="2">
    <source>
        <dbReference type="SAM" id="MobiDB-lite"/>
    </source>
</evidence>
<feature type="coiled-coil region" evidence="1">
    <location>
        <begin position="471"/>
        <end position="634"/>
    </location>
</feature>
<comment type="caution">
    <text evidence="4">The sequence shown here is derived from an EMBL/GenBank/DDBJ whole genome shotgun (WGS) entry which is preliminary data.</text>
</comment>
<keyword evidence="5" id="KW-1185">Reference proteome</keyword>
<evidence type="ECO:0000256" key="1">
    <source>
        <dbReference type="SAM" id="Coils"/>
    </source>
</evidence>
<sequence length="688" mass="81778">MCNLKRSNIVRRRRQYSAEIIPAKTRWKGLHHQTNLKSHCTQRLPFSTDSFNFHPKTKGPMNQTKKGPYLFKNQNRIRLHTRIFILLILLISIYEIATRKLHENFEVVPEKFACFPESDWVTRSQYTRVCSELREKKECLYKILSLITQLQDDVEDANSQVILTERHMDYKSREASNYHKELFSLHKIYQSQTAAYRHLYAHYQTQQEKLLLQKDELQRWKNEAMQYRRLYTDRASRETCELRGQIAGVENKKTTQEIEFIPEDKDLQKIIYEKCQLVRKVEDGEEQLQKLKAPLMAEKNKNYERISQTQDSRLEEQSQSDASTFSRETEYDKEEMTHLINELHELNTKEYNNAKRGRAFSEKLREATSESINLHNYIIESEREIQMLRGREEREKDTKREEEYSEKLRRATDELGILNEREIPMLRGKDATETDANREKELSKELRGAKDSFEILSWQLQKEERGENDLKQDLTKDIEVSERQLKMLKDKKVDAKRESDLSEELREAKITEHKEEEQKEKMEELKELGEKELKIKEDEKTTASDKETDELKIQAEKIMDCEEEVQALRQKNDKQEKEIPALRDENEELKIKIQTQETHLEISQGSAKDQGEDYETLKERFENLLAAYQKKKEILDFAIKAMKGNYLYEKDLRCNVYRVLTGVMNPAEVLLDMKKDWAEKGGRPCESD</sequence>
<keyword evidence="1" id="KW-0175">Coiled coil</keyword>
<name>A0AAN9AGE3_HALRR</name>
<dbReference type="EMBL" id="JAXCGZ010000215">
    <property type="protein sequence ID" value="KAK7086395.1"/>
    <property type="molecule type" value="Genomic_DNA"/>
</dbReference>
<keyword evidence="3" id="KW-1133">Transmembrane helix</keyword>
<organism evidence="4 5">
    <name type="scientific">Halocaridina rubra</name>
    <name type="common">Hawaiian red shrimp</name>
    <dbReference type="NCBI Taxonomy" id="373956"/>
    <lineage>
        <taxon>Eukaryota</taxon>
        <taxon>Metazoa</taxon>
        <taxon>Ecdysozoa</taxon>
        <taxon>Arthropoda</taxon>
        <taxon>Crustacea</taxon>
        <taxon>Multicrustacea</taxon>
        <taxon>Malacostraca</taxon>
        <taxon>Eumalacostraca</taxon>
        <taxon>Eucarida</taxon>
        <taxon>Decapoda</taxon>
        <taxon>Pleocyemata</taxon>
        <taxon>Caridea</taxon>
        <taxon>Atyoidea</taxon>
        <taxon>Atyidae</taxon>
        <taxon>Halocaridina</taxon>
    </lineage>
</organism>
<feature type="coiled-coil region" evidence="1">
    <location>
        <begin position="394"/>
        <end position="421"/>
    </location>
</feature>
<keyword evidence="3" id="KW-0472">Membrane</keyword>
<dbReference type="AlphaFoldDB" id="A0AAN9AGE3"/>
<evidence type="ECO:0000313" key="4">
    <source>
        <dbReference type="EMBL" id="KAK7086395.1"/>
    </source>
</evidence>
<keyword evidence="3" id="KW-0812">Transmembrane</keyword>
<accession>A0AAN9AGE3</accession>
<proteinExistence type="predicted"/>
<feature type="transmembrane region" description="Helical" evidence="3">
    <location>
        <begin position="79"/>
        <end position="97"/>
    </location>
</feature>
<gene>
    <name evidence="4" type="ORF">SK128_009940</name>
</gene>
<evidence type="ECO:0000256" key="3">
    <source>
        <dbReference type="SAM" id="Phobius"/>
    </source>
</evidence>
<feature type="coiled-coil region" evidence="1">
    <location>
        <begin position="203"/>
        <end position="230"/>
    </location>
</feature>
<dbReference type="Proteomes" id="UP001381693">
    <property type="component" value="Unassembled WGS sequence"/>
</dbReference>
<feature type="compositionally biased region" description="Polar residues" evidence="2">
    <location>
        <begin position="308"/>
        <end position="326"/>
    </location>
</feature>
<protein>
    <submittedName>
        <fullName evidence="4">Uncharacterized protein</fullName>
    </submittedName>
</protein>
<evidence type="ECO:0000313" key="5">
    <source>
        <dbReference type="Proteomes" id="UP001381693"/>
    </source>
</evidence>